<feature type="domain" description="HAMP" evidence="10">
    <location>
        <begin position="213"/>
        <end position="263"/>
    </location>
</feature>
<dbReference type="GO" id="GO:0007165">
    <property type="term" value="P:signal transduction"/>
    <property type="evidence" value="ECO:0007669"/>
    <property type="project" value="UniProtKB-KW"/>
</dbReference>
<evidence type="ECO:0000313" key="11">
    <source>
        <dbReference type="EMBL" id="ACV08337.1"/>
    </source>
</evidence>
<evidence type="ECO:0000256" key="2">
    <source>
        <dbReference type="ARBA" id="ARBA00022475"/>
    </source>
</evidence>
<dbReference type="eggNOG" id="COG4564">
    <property type="taxonomic scope" value="Bacteria"/>
</dbReference>
<dbReference type="SMART" id="SM01049">
    <property type="entry name" value="Cache_2"/>
    <property type="match status" value="1"/>
</dbReference>
<evidence type="ECO:0000256" key="8">
    <source>
        <dbReference type="PROSITE-ProRule" id="PRU00284"/>
    </source>
</evidence>
<dbReference type="InterPro" id="IPR004090">
    <property type="entry name" value="Chemotax_Me-accpt_rcpt"/>
</dbReference>
<reference evidence="11 12" key="1">
    <citation type="journal article" date="2009" name="Stand. Genomic Sci.">
        <title>Complete genome sequence of Jonesia denitrificans type strain (Prevot 55134).</title>
        <authorList>
            <person name="Pukall R."/>
            <person name="Gehrich-Schroter G."/>
            <person name="Lapidus A."/>
            <person name="Nolan M."/>
            <person name="Glavina Del Rio T."/>
            <person name="Lucas S."/>
            <person name="Chen F."/>
            <person name="Tice H."/>
            <person name="Pitluck S."/>
            <person name="Cheng J.F."/>
            <person name="Copeland A."/>
            <person name="Saunders E."/>
            <person name="Brettin T."/>
            <person name="Detter J.C."/>
            <person name="Bruce D."/>
            <person name="Goodwin L."/>
            <person name="Pati A."/>
            <person name="Ivanova N."/>
            <person name="Mavromatis K."/>
            <person name="Ovchinnikova G."/>
            <person name="Chen A."/>
            <person name="Palaniappan K."/>
            <person name="Land M."/>
            <person name="Hauser L."/>
            <person name="Chang Y.J."/>
            <person name="Jeffries C.D."/>
            <person name="Chain P."/>
            <person name="Goker M."/>
            <person name="Bristow J."/>
            <person name="Eisen J.A."/>
            <person name="Markowitz V."/>
            <person name="Hugenholtz P."/>
            <person name="Kyrpides N.C."/>
            <person name="Klenk H.P."/>
            <person name="Han C."/>
        </authorList>
    </citation>
    <scope>NUCLEOTIDE SEQUENCE [LARGE SCALE GENOMIC DNA]</scope>
    <source>
        <strain evidence="12">ATCC 14870 / DSM 20603 / BCRC 15368 / CIP 55.134 / JCM 11481 / NBRC 15587 / NCTC 10816 / Prevot 55134</strain>
    </source>
</reference>
<keyword evidence="3" id="KW-0812">Transmembrane</keyword>
<sequence>MSRIGSLTIAKKLTVLLVLTALTLIALTLISVTVTRERIYTEREDATRAVVETAWGIVNSYGEQAKAGTLSQEEAQQQALAVLEGLRYSGEEYFWVNDMNPTMIMHPFKPELNGSDLSGNADPDGKLLFVDMVDVVSANGEGFVNYQWPKPGVDAPQPKVSYVKGYEPWGWIVGSGVYVDDVNAAVMRDGGLLMAAAAVLVALVGAVTLGVKRSIVRPINTVTAALRSSDVTTRLDVGASRTELDHLAHALNGMLDRTTDITTGVAQAAHGIDAAAAQLAQSSEEIARTAHDSATRTTQVTQMSHRVSEGISTVAAGAQQMGASIAEISRGANEVSAMASNAVASSQSVTTTVTELGESSAAINDVVRAITSIAEQTNLLALNATIEAARAGDAGKGFAVVASEVKDLAQETARATGDITSRVESIQAAVEKAAQNIADITQLVISINDHQTTIAGAVEEQTATTHEIVTSVTAISEASHNMTSALEAVSEATDLSTSEAERVRSAASQLLTTAGDLQASLSVFTTATHSSNQ</sequence>
<protein>
    <submittedName>
        <fullName evidence="11">Methyl-accepting chemotaxis sensory transducer with Cache sensor</fullName>
    </submittedName>
</protein>
<dbReference type="PANTHER" id="PTHR32089:SF112">
    <property type="entry name" value="LYSOZYME-LIKE PROTEIN-RELATED"/>
    <property type="match status" value="1"/>
</dbReference>
<keyword evidence="12" id="KW-1185">Reference proteome</keyword>
<evidence type="ECO:0000313" key="12">
    <source>
        <dbReference type="Proteomes" id="UP000000628"/>
    </source>
</evidence>
<keyword evidence="5" id="KW-0472">Membrane</keyword>
<dbReference type="InterPro" id="IPR033480">
    <property type="entry name" value="sCache_2"/>
</dbReference>
<evidence type="ECO:0000256" key="7">
    <source>
        <dbReference type="ARBA" id="ARBA00029447"/>
    </source>
</evidence>
<dbReference type="GO" id="GO:0004888">
    <property type="term" value="F:transmembrane signaling receptor activity"/>
    <property type="evidence" value="ECO:0007669"/>
    <property type="project" value="InterPro"/>
</dbReference>
<comment type="subcellular location">
    <subcellularLocation>
        <location evidence="1">Cell membrane</location>
        <topology evidence="1">Multi-pass membrane protein</topology>
    </subcellularLocation>
</comment>
<dbReference type="GO" id="GO:0006935">
    <property type="term" value="P:chemotaxis"/>
    <property type="evidence" value="ECO:0007669"/>
    <property type="project" value="InterPro"/>
</dbReference>
<dbReference type="SMART" id="SM00283">
    <property type="entry name" value="MA"/>
    <property type="match status" value="1"/>
</dbReference>
<evidence type="ECO:0000259" key="9">
    <source>
        <dbReference type="PROSITE" id="PS50111"/>
    </source>
</evidence>
<dbReference type="Gene3D" id="3.30.450.20">
    <property type="entry name" value="PAS domain"/>
    <property type="match status" value="1"/>
</dbReference>
<dbReference type="Gene3D" id="1.10.287.950">
    <property type="entry name" value="Methyl-accepting chemotaxis protein"/>
    <property type="match status" value="1"/>
</dbReference>
<dbReference type="Pfam" id="PF00672">
    <property type="entry name" value="HAMP"/>
    <property type="match status" value="1"/>
</dbReference>
<evidence type="ECO:0000259" key="10">
    <source>
        <dbReference type="PROSITE" id="PS50885"/>
    </source>
</evidence>
<accession>C7R1C2</accession>
<evidence type="ECO:0000256" key="1">
    <source>
        <dbReference type="ARBA" id="ARBA00004651"/>
    </source>
</evidence>
<name>C7R1C2_JONDD</name>
<dbReference type="PROSITE" id="PS50111">
    <property type="entry name" value="CHEMOTAXIS_TRANSDUC_2"/>
    <property type="match status" value="1"/>
</dbReference>
<keyword evidence="2" id="KW-1003">Cell membrane</keyword>
<dbReference type="InterPro" id="IPR004089">
    <property type="entry name" value="MCPsignal_dom"/>
</dbReference>
<dbReference type="STRING" id="471856.Jden_0673"/>
<evidence type="ECO:0000256" key="3">
    <source>
        <dbReference type="ARBA" id="ARBA00022692"/>
    </source>
</evidence>
<evidence type="ECO:0000256" key="5">
    <source>
        <dbReference type="ARBA" id="ARBA00023136"/>
    </source>
</evidence>
<dbReference type="SMART" id="SM00304">
    <property type="entry name" value="HAMP"/>
    <property type="match status" value="2"/>
</dbReference>
<dbReference type="HOGENOM" id="CLU_000445_107_21_11"/>
<evidence type="ECO:0000256" key="6">
    <source>
        <dbReference type="ARBA" id="ARBA00023224"/>
    </source>
</evidence>
<dbReference type="Proteomes" id="UP000000628">
    <property type="component" value="Chromosome"/>
</dbReference>
<dbReference type="OrthoDB" id="8482111at2"/>
<proteinExistence type="inferred from homology"/>
<dbReference type="AlphaFoldDB" id="C7R1C2"/>
<keyword evidence="6 8" id="KW-0807">Transducer</keyword>
<comment type="similarity">
    <text evidence="7">Belongs to the methyl-accepting chemotaxis (MCP) protein family.</text>
</comment>
<keyword evidence="4" id="KW-1133">Transmembrane helix</keyword>
<dbReference type="KEGG" id="jde:Jden_0673"/>
<dbReference type="GO" id="GO:0005886">
    <property type="term" value="C:plasma membrane"/>
    <property type="evidence" value="ECO:0007669"/>
    <property type="project" value="UniProtKB-SubCell"/>
</dbReference>
<dbReference type="Pfam" id="PF17200">
    <property type="entry name" value="sCache_2"/>
    <property type="match status" value="1"/>
</dbReference>
<organism evidence="11 12">
    <name type="scientific">Jonesia denitrificans (strain ATCC 14870 / DSM 20603 / BCRC 15368 / CIP 55.134 / JCM 11481 / NBRC 15587 / NCTC 10816 / Prevot 55134)</name>
    <name type="common">Listeria denitrificans</name>
    <dbReference type="NCBI Taxonomy" id="471856"/>
    <lineage>
        <taxon>Bacteria</taxon>
        <taxon>Bacillati</taxon>
        <taxon>Actinomycetota</taxon>
        <taxon>Actinomycetes</taxon>
        <taxon>Micrococcales</taxon>
        <taxon>Jonesiaceae</taxon>
        <taxon>Jonesia</taxon>
    </lineage>
</organism>
<gene>
    <name evidence="11" type="ordered locus">Jden_0673</name>
</gene>
<dbReference type="PANTHER" id="PTHR32089">
    <property type="entry name" value="METHYL-ACCEPTING CHEMOTAXIS PROTEIN MCPB"/>
    <property type="match status" value="1"/>
</dbReference>
<dbReference type="InterPro" id="IPR003660">
    <property type="entry name" value="HAMP_dom"/>
</dbReference>
<dbReference type="CDD" id="cd06225">
    <property type="entry name" value="HAMP"/>
    <property type="match status" value="1"/>
</dbReference>
<dbReference type="SUPFAM" id="SSF58104">
    <property type="entry name" value="Methyl-accepting chemotaxis protein (MCP) signaling domain"/>
    <property type="match status" value="1"/>
</dbReference>
<dbReference type="PROSITE" id="PS50885">
    <property type="entry name" value="HAMP"/>
    <property type="match status" value="1"/>
</dbReference>
<dbReference type="PRINTS" id="PR00260">
    <property type="entry name" value="CHEMTRNSDUCR"/>
</dbReference>
<dbReference type="RefSeq" id="WP_015770965.1">
    <property type="nucleotide sequence ID" value="NC_013174.1"/>
</dbReference>
<dbReference type="EMBL" id="CP001706">
    <property type="protein sequence ID" value="ACV08337.1"/>
    <property type="molecule type" value="Genomic_DNA"/>
</dbReference>
<dbReference type="Pfam" id="PF00015">
    <property type="entry name" value="MCPsignal"/>
    <property type="match status" value="1"/>
</dbReference>
<feature type="domain" description="Methyl-accepting transducer" evidence="9">
    <location>
        <begin position="268"/>
        <end position="497"/>
    </location>
</feature>
<dbReference type="eggNOG" id="COG0840">
    <property type="taxonomic scope" value="Bacteria"/>
</dbReference>
<evidence type="ECO:0000256" key="4">
    <source>
        <dbReference type="ARBA" id="ARBA00022989"/>
    </source>
</evidence>